<feature type="region of interest" description="Disordered" evidence="13">
    <location>
        <begin position="22"/>
        <end position="59"/>
    </location>
</feature>
<dbReference type="GeneID" id="27690400"/>
<keyword evidence="6 11" id="KW-0256">Endoplasmic reticulum</keyword>
<dbReference type="InParanoid" id="A0A0L0H9X5"/>
<feature type="transmembrane region" description="Helical" evidence="14">
    <location>
        <begin position="408"/>
        <end position="430"/>
    </location>
</feature>
<dbReference type="InterPro" id="IPR004299">
    <property type="entry name" value="MBOAT_fam"/>
</dbReference>
<dbReference type="OMA" id="RCHDYRR"/>
<evidence type="ECO:0000256" key="6">
    <source>
        <dbReference type="ARBA" id="ARBA00022824"/>
    </source>
</evidence>
<feature type="transmembrane region" description="Helical" evidence="14">
    <location>
        <begin position="335"/>
        <end position="359"/>
    </location>
</feature>
<evidence type="ECO:0000256" key="3">
    <source>
        <dbReference type="ARBA" id="ARBA00009010"/>
    </source>
</evidence>
<feature type="transmembrane region" description="Helical" evidence="14">
    <location>
        <begin position="474"/>
        <end position="493"/>
    </location>
</feature>
<evidence type="ECO:0000256" key="8">
    <source>
        <dbReference type="ARBA" id="ARBA00023136"/>
    </source>
</evidence>
<dbReference type="Pfam" id="PF03062">
    <property type="entry name" value="MBOAT"/>
    <property type="match status" value="1"/>
</dbReference>
<dbReference type="GO" id="GO:0004144">
    <property type="term" value="F:diacylglycerol O-acyltransferase activity"/>
    <property type="evidence" value="ECO:0007669"/>
    <property type="project" value="TreeGrafter"/>
</dbReference>
<feature type="transmembrane region" description="Helical" evidence="14">
    <location>
        <begin position="436"/>
        <end position="453"/>
    </location>
</feature>
<dbReference type="AlphaFoldDB" id="A0A0L0H9X5"/>
<evidence type="ECO:0000256" key="14">
    <source>
        <dbReference type="SAM" id="Phobius"/>
    </source>
</evidence>
<dbReference type="EMBL" id="KQ257463">
    <property type="protein sequence ID" value="KNC97699.1"/>
    <property type="molecule type" value="Genomic_DNA"/>
</dbReference>
<keyword evidence="5 14" id="KW-0812">Transmembrane</keyword>
<keyword evidence="4 11" id="KW-0808">Transferase</keyword>
<evidence type="ECO:0000256" key="12">
    <source>
        <dbReference type="PIRSR" id="PIRSR000439-1"/>
    </source>
</evidence>
<evidence type="ECO:0000256" key="9">
    <source>
        <dbReference type="ARBA" id="ARBA00023315"/>
    </source>
</evidence>
<feature type="transmembrane region" description="Helical" evidence="14">
    <location>
        <begin position="128"/>
        <end position="147"/>
    </location>
</feature>
<dbReference type="eggNOG" id="KOG0380">
    <property type="taxonomic scope" value="Eukaryota"/>
</dbReference>
<organism evidence="15 16">
    <name type="scientific">Spizellomyces punctatus (strain DAOM BR117)</name>
    <dbReference type="NCBI Taxonomy" id="645134"/>
    <lineage>
        <taxon>Eukaryota</taxon>
        <taxon>Fungi</taxon>
        <taxon>Fungi incertae sedis</taxon>
        <taxon>Chytridiomycota</taxon>
        <taxon>Chytridiomycota incertae sedis</taxon>
        <taxon>Chytridiomycetes</taxon>
        <taxon>Spizellomycetales</taxon>
        <taxon>Spizellomycetaceae</taxon>
        <taxon>Spizellomyces</taxon>
    </lineage>
</organism>
<dbReference type="VEuPathDB" id="FungiDB:SPPG_07161"/>
<evidence type="ECO:0000256" key="1">
    <source>
        <dbReference type="ARBA" id="ARBA00004477"/>
    </source>
</evidence>
<feature type="transmembrane region" description="Helical" evidence="14">
    <location>
        <begin position="291"/>
        <end position="310"/>
    </location>
</feature>
<feature type="transmembrane region" description="Helical" evidence="14">
    <location>
        <begin position="168"/>
        <end position="189"/>
    </location>
</feature>
<gene>
    <name evidence="15" type="ORF">SPPG_07161</name>
</gene>
<keyword evidence="9 11" id="KW-0012">Acyltransferase</keyword>
<evidence type="ECO:0000256" key="13">
    <source>
        <dbReference type="SAM" id="MobiDB-lite"/>
    </source>
</evidence>
<comment type="function">
    <text evidence="10">Sterol O-acyltransferase that catalyzes the formation of stery esters.</text>
</comment>
<comment type="similarity">
    <text evidence="3 11">Belongs to the membrane-bound acyltransferase family. Sterol o-acyltransferase subfamily.</text>
</comment>
<proteinExistence type="inferred from homology"/>
<sequence length="503" mass="58386">MMATVLLETTPENPAVEACVEEMKTHNSPRRRTVGGQAKEEKREASPHGQGSPKRQAKLSTYSHTYVVHTAIRASPLSKESPEQDYRGFLNLALLLLAVSNIRLIIENYMKYGFLLSHPFSNLRLSDVQWACVSWAFQGMNVLAAYATEKWATRDIRTDRPTRKMVRLIYFINIGLTITIPTLIAYTIWNPAISALSLFSAAILMLKLISYGLVCGDMRREAAWKIVPHRCEDLTSKDARLNTAEFDINMTYPLNITLGNLLYFVFCPTLCYQPVYPRTPRFRSIFFFKRLMEFSIGMAAIYLLGVQYAAPTLRNSLQALDKLDFVHLVERVLKLSVISVVIWLLMFYCFFHCALNMLAEVMRFGDRRFYLTWWNARDIAEYWRLWNTPVHNWGKRHIYMPLIIKHKVPPMVASIAVFTFSAILHELLIGVPTRCVNGWAFWGMMIQLPLILQTRAFEPLRRRNEKLFDTIGNYMFWISFTIVGQPTCVLVYYSHWYKRTYLS</sequence>
<accession>A0A0L0H9X5</accession>
<keyword evidence="16" id="KW-1185">Reference proteome</keyword>
<evidence type="ECO:0000256" key="5">
    <source>
        <dbReference type="ARBA" id="ARBA00022692"/>
    </source>
</evidence>
<name>A0A0L0H9X5_SPIPD</name>
<dbReference type="GO" id="GO:0019432">
    <property type="term" value="P:triglyceride biosynthetic process"/>
    <property type="evidence" value="ECO:0007669"/>
    <property type="project" value="TreeGrafter"/>
</dbReference>
<comment type="subcellular location">
    <subcellularLocation>
        <location evidence="1 11">Endoplasmic reticulum membrane</location>
        <topology evidence="1 11">Multi-pass membrane protein</topology>
    </subcellularLocation>
</comment>
<evidence type="ECO:0000256" key="7">
    <source>
        <dbReference type="ARBA" id="ARBA00022989"/>
    </source>
</evidence>
<feature type="transmembrane region" description="Helical" evidence="14">
    <location>
        <begin position="195"/>
        <end position="215"/>
    </location>
</feature>
<dbReference type="GO" id="GO:0005789">
    <property type="term" value="C:endoplasmic reticulum membrane"/>
    <property type="evidence" value="ECO:0007669"/>
    <property type="project" value="UniProtKB-SubCell"/>
</dbReference>
<reference evidence="15 16" key="1">
    <citation type="submission" date="2009-08" db="EMBL/GenBank/DDBJ databases">
        <title>The Genome Sequence of Spizellomyces punctatus strain DAOM BR117.</title>
        <authorList>
            <consortium name="The Broad Institute Genome Sequencing Platform"/>
            <person name="Russ C."/>
            <person name="Cuomo C."/>
            <person name="Shea T."/>
            <person name="Young S.K."/>
            <person name="Zeng Q."/>
            <person name="Koehrsen M."/>
            <person name="Haas B."/>
            <person name="Borodovsky M."/>
            <person name="Guigo R."/>
            <person name="Alvarado L."/>
            <person name="Berlin A."/>
            <person name="Bochicchio J."/>
            <person name="Borenstein D."/>
            <person name="Chapman S."/>
            <person name="Chen Z."/>
            <person name="Engels R."/>
            <person name="Freedman E."/>
            <person name="Gellesch M."/>
            <person name="Goldberg J."/>
            <person name="Griggs A."/>
            <person name="Gujja S."/>
            <person name="Heiman D."/>
            <person name="Hepburn T."/>
            <person name="Howarth C."/>
            <person name="Jen D."/>
            <person name="Larson L."/>
            <person name="Lewis B."/>
            <person name="Mehta T."/>
            <person name="Park D."/>
            <person name="Pearson M."/>
            <person name="Roberts A."/>
            <person name="Saif S."/>
            <person name="Shenoy N."/>
            <person name="Sisk P."/>
            <person name="Stolte C."/>
            <person name="Sykes S."/>
            <person name="Thomson T."/>
            <person name="Walk T."/>
            <person name="White J."/>
            <person name="Yandava C."/>
            <person name="Burger G."/>
            <person name="Gray M.W."/>
            <person name="Holland P.W.H."/>
            <person name="King N."/>
            <person name="Lang F.B.F."/>
            <person name="Roger A.J."/>
            <person name="Ruiz-Trillo I."/>
            <person name="Lander E."/>
            <person name="Nusbaum C."/>
        </authorList>
    </citation>
    <scope>NUCLEOTIDE SEQUENCE [LARGE SCALE GENOMIC DNA]</scope>
    <source>
        <strain evidence="15 16">DAOM BR117</strain>
    </source>
</reference>
<feature type="transmembrane region" description="Helical" evidence="14">
    <location>
        <begin position="88"/>
        <end position="106"/>
    </location>
</feature>
<evidence type="ECO:0000256" key="4">
    <source>
        <dbReference type="ARBA" id="ARBA00022679"/>
    </source>
</evidence>
<evidence type="ECO:0000313" key="16">
    <source>
        <dbReference type="Proteomes" id="UP000053201"/>
    </source>
</evidence>
<dbReference type="PIRSF" id="PIRSF000439">
    <property type="entry name" value="Oat_ACAT_DAG_ARE"/>
    <property type="match status" value="1"/>
</dbReference>
<protein>
    <recommendedName>
        <fullName evidence="11">O-acyltransferase</fullName>
    </recommendedName>
</protein>
<evidence type="ECO:0000256" key="2">
    <source>
        <dbReference type="ARBA" id="ARBA00005189"/>
    </source>
</evidence>
<comment type="pathway">
    <text evidence="2">Lipid metabolism.</text>
</comment>
<dbReference type="RefSeq" id="XP_016605739.1">
    <property type="nucleotide sequence ID" value="XM_016755335.1"/>
</dbReference>
<dbReference type="STRING" id="645134.A0A0L0H9X5"/>
<evidence type="ECO:0000313" key="15">
    <source>
        <dbReference type="EMBL" id="KNC97699.1"/>
    </source>
</evidence>
<keyword evidence="8 11" id="KW-0472">Membrane</keyword>
<feature type="active site" evidence="12">
    <location>
        <position position="425"/>
    </location>
</feature>
<evidence type="ECO:0000256" key="11">
    <source>
        <dbReference type="PIRNR" id="PIRNR000439"/>
    </source>
</evidence>
<dbReference type="OrthoDB" id="10039049at2759"/>
<dbReference type="PANTHER" id="PTHR10408:SF7">
    <property type="entry name" value="DIACYLGLYCEROL O-ACYLTRANSFERASE 1"/>
    <property type="match status" value="1"/>
</dbReference>
<dbReference type="InterPro" id="IPR014371">
    <property type="entry name" value="Oat_ACAT_DAG_ARE"/>
</dbReference>
<evidence type="ECO:0000256" key="10">
    <source>
        <dbReference type="ARBA" id="ARBA00023568"/>
    </source>
</evidence>
<dbReference type="Proteomes" id="UP000053201">
    <property type="component" value="Unassembled WGS sequence"/>
</dbReference>
<dbReference type="PANTHER" id="PTHR10408">
    <property type="entry name" value="STEROL O-ACYLTRANSFERASE"/>
    <property type="match status" value="1"/>
</dbReference>
<keyword evidence="7 14" id="KW-1133">Transmembrane helix</keyword>